<reference evidence="5 6" key="1">
    <citation type="submission" date="2021-01" db="EMBL/GenBank/DDBJ databases">
        <title>Genomic Encyclopedia of Type Strains, Phase IV (KMG-IV): sequencing the most valuable type-strain genomes for metagenomic binning, comparative biology and taxonomic classification.</title>
        <authorList>
            <person name="Goeker M."/>
        </authorList>
    </citation>
    <scope>NUCLEOTIDE SEQUENCE [LARGE SCALE GENOMIC DNA]</scope>
    <source>
        <strain evidence="5 6">DSM 25879</strain>
    </source>
</reference>
<gene>
    <name evidence="5" type="ORF">JOC95_000114</name>
</gene>
<evidence type="ECO:0000313" key="5">
    <source>
        <dbReference type="EMBL" id="MBM7618272.1"/>
    </source>
</evidence>
<dbReference type="Gene3D" id="3.90.550.10">
    <property type="entry name" value="Spore Coat Polysaccharide Biosynthesis Protein SpsA, Chain A"/>
    <property type="match status" value="1"/>
</dbReference>
<keyword evidence="2" id="KW-0328">Glycosyltransferase</keyword>
<accession>A0ABS2NUW4</accession>
<dbReference type="RefSeq" id="WP_204412457.1">
    <property type="nucleotide sequence ID" value="NZ_JAFBED010000001.1"/>
</dbReference>
<dbReference type="EMBL" id="JAFBED010000001">
    <property type="protein sequence ID" value="MBM7618272.1"/>
    <property type="molecule type" value="Genomic_DNA"/>
</dbReference>
<dbReference type="Pfam" id="PF00535">
    <property type="entry name" value="Glycos_transf_2"/>
    <property type="match status" value="1"/>
</dbReference>
<evidence type="ECO:0000259" key="4">
    <source>
        <dbReference type="Pfam" id="PF00535"/>
    </source>
</evidence>
<sequence length="342" mass="40116">MLPKVSVIVPIYNVEKYLRRCLDSIVNQTYSNLEIILVNDGSPDNCGMIIDIYEKTDDRIKALHKVNGGLSDARNYGMQHVTGEYTIFVDSDDWLHIDMIQKLVTNSIATKADVVQSAFYYAYEDHLLFDNRYHSKGDQPTVLKNKALMRELVVNERVKNFAWGKLYRTNLINDIPFKKGVLFEDVFWAHKVMHRVKTFVMLHQPLFYYYQRSDSIVGNYTIKSLDILSGMKERHGFIEKHYSVLKNESYRMILKTSIIHYNLMLLNRKVDQGGHYKREIQSYIKKNYPELKKAVRKHPPLARQLNLFCIHPYLNFIYQGMLKIFRGIKVIPGPVKLERLNA</sequence>
<dbReference type="SUPFAM" id="SSF53448">
    <property type="entry name" value="Nucleotide-diphospho-sugar transferases"/>
    <property type="match status" value="1"/>
</dbReference>
<comment type="caution">
    <text evidence="5">The sequence shown here is derived from an EMBL/GenBank/DDBJ whole genome shotgun (WGS) entry which is preliminary data.</text>
</comment>
<evidence type="ECO:0000256" key="3">
    <source>
        <dbReference type="ARBA" id="ARBA00022679"/>
    </source>
</evidence>
<organism evidence="5 6">
    <name type="scientific">Sutcliffiella tianshenii</name>
    <dbReference type="NCBI Taxonomy" id="1463404"/>
    <lineage>
        <taxon>Bacteria</taxon>
        <taxon>Bacillati</taxon>
        <taxon>Bacillota</taxon>
        <taxon>Bacilli</taxon>
        <taxon>Bacillales</taxon>
        <taxon>Bacillaceae</taxon>
        <taxon>Sutcliffiella</taxon>
    </lineage>
</organism>
<evidence type="ECO:0000256" key="1">
    <source>
        <dbReference type="ARBA" id="ARBA00006739"/>
    </source>
</evidence>
<dbReference type="Proteomes" id="UP000737402">
    <property type="component" value="Unassembled WGS sequence"/>
</dbReference>
<dbReference type="CDD" id="cd00761">
    <property type="entry name" value="Glyco_tranf_GTA_type"/>
    <property type="match status" value="1"/>
</dbReference>
<dbReference type="InterPro" id="IPR029044">
    <property type="entry name" value="Nucleotide-diphossugar_trans"/>
</dbReference>
<dbReference type="PANTHER" id="PTHR22916:SF51">
    <property type="entry name" value="GLYCOSYLTRANSFERASE EPSH-RELATED"/>
    <property type="match status" value="1"/>
</dbReference>
<comment type="similarity">
    <text evidence="1">Belongs to the glycosyltransferase 2 family.</text>
</comment>
<name>A0ABS2NUW4_9BACI</name>
<proteinExistence type="inferred from homology"/>
<evidence type="ECO:0000313" key="6">
    <source>
        <dbReference type="Proteomes" id="UP000737402"/>
    </source>
</evidence>
<evidence type="ECO:0000256" key="2">
    <source>
        <dbReference type="ARBA" id="ARBA00022676"/>
    </source>
</evidence>
<dbReference type="PANTHER" id="PTHR22916">
    <property type="entry name" value="GLYCOSYLTRANSFERASE"/>
    <property type="match status" value="1"/>
</dbReference>
<keyword evidence="6" id="KW-1185">Reference proteome</keyword>
<keyword evidence="3" id="KW-0808">Transferase</keyword>
<protein>
    <submittedName>
        <fullName evidence="5">Glycosyltransferase involved in cell wall biosynthesis</fullName>
    </submittedName>
</protein>
<dbReference type="InterPro" id="IPR001173">
    <property type="entry name" value="Glyco_trans_2-like"/>
</dbReference>
<feature type="domain" description="Glycosyltransferase 2-like" evidence="4">
    <location>
        <begin position="6"/>
        <end position="135"/>
    </location>
</feature>